<comment type="similarity">
    <text evidence="1">Belongs to the small GTPase superfamily. Rab family.</text>
</comment>
<dbReference type="SMART" id="SM00174">
    <property type="entry name" value="RHO"/>
    <property type="match status" value="1"/>
</dbReference>
<dbReference type="SUPFAM" id="SSF52540">
    <property type="entry name" value="P-loop containing nucleoside triphosphate hydrolases"/>
    <property type="match status" value="1"/>
</dbReference>
<dbReference type="Proteomes" id="UP000241890">
    <property type="component" value="Unassembled WGS sequence"/>
</dbReference>
<dbReference type="PRINTS" id="PR00449">
    <property type="entry name" value="RASTRNSFRMNG"/>
</dbReference>
<dbReference type="SMART" id="SM00175">
    <property type="entry name" value="RAB"/>
    <property type="match status" value="1"/>
</dbReference>
<dbReference type="SMART" id="SM00173">
    <property type="entry name" value="RAS"/>
    <property type="match status" value="1"/>
</dbReference>
<dbReference type="PANTHER" id="PTHR47979">
    <property type="entry name" value="DRAB11-RELATED"/>
    <property type="match status" value="1"/>
</dbReference>
<dbReference type="NCBIfam" id="TIGR00231">
    <property type="entry name" value="small_GTP"/>
    <property type="match status" value="1"/>
</dbReference>
<dbReference type="EMBL" id="BEYU01000022">
    <property type="protein sequence ID" value="GBG26614.1"/>
    <property type="molecule type" value="Genomic_DNA"/>
</dbReference>
<protein>
    <submittedName>
        <fullName evidence="2">Ras-related protein Rab-2A</fullName>
    </submittedName>
</protein>
<dbReference type="PROSITE" id="PS51419">
    <property type="entry name" value="RAB"/>
    <property type="match status" value="1"/>
</dbReference>
<reference evidence="2 3" key="1">
    <citation type="submission" date="2017-12" db="EMBL/GenBank/DDBJ databases">
        <title>Sequencing, de novo assembly and annotation of complete genome of a new Thraustochytrid species, strain FCC1311.</title>
        <authorList>
            <person name="Sedici K."/>
            <person name="Godart F."/>
            <person name="Aiese Cigliano R."/>
            <person name="Sanseverino W."/>
            <person name="Barakat M."/>
            <person name="Ortet P."/>
            <person name="Marechal E."/>
            <person name="Cagnac O."/>
            <person name="Amato A."/>
        </authorList>
    </citation>
    <scope>NUCLEOTIDE SEQUENCE [LARGE SCALE GENOMIC DNA]</scope>
</reference>
<dbReference type="GO" id="GO:0005525">
    <property type="term" value="F:GTP binding"/>
    <property type="evidence" value="ECO:0007669"/>
    <property type="project" value="InterPro"/>
</dbReference>
<dbReference type="InterPro" id="IPR050209">
    <property type="entry name" value="Rab_GTPases_membrane_traffic"/>
</dbReference>
<sequence length="215" mass="23920">MDEFDVLYKSKTNLLACFTRNAENATAEPGKAVPTFHETRKPTIGVEFGTKTIVHPDGTRIRTQIWDTAGQERYRAITTSHYRRAAGAILVYDVANKKSFQNALDTWLNDLKEAADKDRGFLSCIMLVGNKIDLETELEVGKYISEAVHTSACEEHGLLSMRTSAKTGQNVTRAFEELVVNVHNHFKTMDDEEDYGKSVVIGNGNAGKPQKDSCC</sequence>
<name>A0A2R5GFJ1_9STRA</name>
<keyword evidence="3" id="KW-1185">Reference proteome</keyword>
<dbReference type="Pfam" id="PF00071">
    <property type="entry name" value="Ras"/>
    <property type="match status" value="1"/>
</dbReference>
<dbReference type="InParanoid" id="A0A2R5GFJ1"/>
<comment type="caution">
    <text evidence="2">The sequence shown here is derived from an EMBL/GenBank/DDBJ whole genome shotgun (WGS) entry which is preliminary data.</text>
</comment>
<dbReference type="PROSITE" id="PS51421">
    <property type="entry name" value="RAS"/>
    <property type="match status" value="1"/>
</dbReference>
<dbReference type="GO" id="GO:0003924">
    <property type="term" value="F:GTPase activity"/>
    <property type="evidence" value="ECO:0007669"/>
    <property type="project" value="InterPro"/>
</dbReference>
<dbReference type="FunFam" id="3.40.50.300:FF:001447">
    <property type="entry name" value="Ras-related protein Rab-1B"/>
    <property type="match status" value="1"/>
</dbReference>
<dbReference type="InterPro" id="IPR027417">
    <property type="entry name" value="P-loop_NTPase"/>
</dbReference>
<dbReference type="InterPro" id="IPR005225">
    <property type="entry name" value="Small_GTP-bd"/>
</dbReference>
<dbReference type="Gene3D" id="3.40.50.300">
    <property type="entry name" value="P-loop containing nucleotide triphosphate hydrolases"/>
    <property type="match status" value="1"/>
</dbReference>
<accession>A0A2R5GFJ1</accession>
<evidence type="ECO:0000313" key="3">
    <source>
        <dbReference type="Proteomes" id="UP000241890"/>
    </source>
</evidence>
<gene>
    <name evidence="2" type="ORF">FCC1311_028352</name>
</gene>
<evidence type="ECO:0000256" key="1">
    <source>
        <dbReference type="ARBA" id="ARBA00006270"/>
    </source>
</evidence>
<dbReference type="OrthoDB" id="9989112at2759"/>
<organism evidence="2 3">
    <name type="scientific">Hondaea fermentalgiana</name>
    <dbReference type="NCBI Taxonomy" id="2315210"/>
    <lineage>
        <taxon>Eukaryota</taxon>
        <taxon>Sar</taxon>
        <taxon>Stramenopiles</taxon>
        <taxon>Bigyra</taxon>
        <taxon>Labyrinthulomycetes</taxon>
        <taxon>Thraustochytrida</taxon>
        <taxon>Thraustochytriidae</taxon>
        <taxon>Hondaea</taxon>
    </lineage>
</organism>
<dbReference type="AlphaFoldDB" id="A0A2R5GFJ1"/>
<dbReference type="InterPro" id="IPR001806">
    <property type="entry name" value="Small_GTPase"/>
</dbReference>
<proteinExistence type="inferred from homology"/>
<evidence type="ECO:0000313" key="2">
    <source>
        <dbReference type="EMBL" id="GBG26614.1"/>
    </source>
</evidence>